<reference evidence="7 8" key="1">
    <citation type="submission" date="2019-06" db="EMBL/GenBank/DDBJ databases">
        <title>A novel bacterium of genus Pontibacter, isolated from marine sediment.</title>
        <authorList>
            <person name="Huang H."/>
            <person name="Mo K."/>
            <person name="Hu Y."/>
        </authorList>
    </citation>
    <scope>NUCLEOTIDE SEQUENCE [LARGE SCALE GENOMIC DNA]</scope>
    <source>
        <strain evidence="7 8">HB172049</strain>
    </source>
</reference>
<keyword evidence="8" id="KW-1185">Reference proteome</keyword>
<evidence type="ECO:0000256" key="1">
    <source>
        <dbReference type="ARBA" id="ARBA00001933"/>
    </source>
</evidence>
<evidence type="ECO:0000313" key="7">
    <source>
        <dbReference type="EMBL" id="TPE45245.1"/>
    </source>
</evidence>
<evidence type="ECO:0000313" key="8">
    <source>
        <dbReference type="Proteomes" id="UP000316727"/>
    </source>
</evidence>
<dbReference type="EMBL" id="VFRQ01000002">
    <property type="protein sequence ID" value="TPE45245.1"/>
    <property type="molecule type" value="Genomic_DNA"/>
</dbReference>
<dbReference type="Proteomes" id="UP000316727">
    <property type="component" value="Unassembled WGS sequence"/>
</dbReference>
<evidence type="ECO:0000256" key="3">
    <source>
        <dbReference type="ARBA" id="ARBA00022898"/>
    </source>
</evidence>
<organism evidence="7 8">
    <name type="scientific">Pontibacter mangrovi</name>
    <dbReference type="NCBI Taxonomy" id="2589816"/>
    <lineage>
        <taxon>Bacteria</taxon>
        <taxon>Pseudomonadati</taxon>
        <taxon>Bacteroidota</taxon>
        <taxon>Cytophagia</taxon>
        <taxon>Cytophagales</taxon>
        <taxon>Hymenobacteraceae</taxon>
        <taxon>Pontibacter</taxon>
    </lineage>
</organism>
<feature type="modified residue" description="N6-(pyridoxal phosphate)lysine" evidence="5">
    <location>
        <position position="37"/>
    </location>
</feature>
<dbReference type="PANTHER" id="PTHR43780">
    <property type="entry name" value="1-AMINOCYCLOPROPANE-1-CARBOXYLATE DEAMINASE-RELATED"/>
    <property type="match status" value="1"/>
</dbReference>
<protein>
    <submittedName>
        <fullName evidence="7">1-aminocyclopropane-1-carboxylate deaminase/D-cysteine desulfhydrase</fullName>
    </submittedName>
</protein>
<name>A0A501W9V0_9BACT</name>
<feature type="active site" description="Nucleophile" evidence="4">
    <location>
        <position position="64"/>
    </location>
</feature>
<dbReference type="AlphaFoldDB" id="A0A501W9V0"/>
<evidence type="ECO:0000259" key="6">
    <source>
        <dbReference type="Pfam" id="PF00291"/>
    </source>
</evidence>
<proteinExistence type="inferred from homology"/>
<accession>A0A501W9V0</accession>
<dbReference type="RefSeq" id="WP_140619770.1">
    <property type="nucleotide sequence ID" value="NZ_VFRQ01000002.1"/>
</dbReference>
<comment type="similarity">
    <text evidence="2">Belongs to the ACC deaminase/D-cysteine desulfhydrase family.</text>
</comment>
<evidence type="ECO:0000256" key="4">
    <source>
        <dbReference type="PIRSR" id="PIRSR006278-1"/>
    </source>
</evidence>
<gene>
    <name evidence="7" type="ORF">FJM65_04185</name>
</gene>
<comment type="caution">
    <text evidence="7">The sequence shown here is derived from an EMBL/GenBank/DDBJ whole genome shotgun (WGS) entry which is preliminary data.</text>
</comment>
<dbReference type="SUPFAM" id="SSF53686">
    <property type="entry name" value="Tryptophan synthase beta subunit-like PLP-dependent enzymes"/>
    <property type="match status" value="1"/>
</dbReference>
<dbReference type="Pfam" id="PF00291">
    <property type="entry name" value="PALP"/>
    <property type="match status" value="1"/>
</dbReference>
<evidence type="ECO:0000256" key="2">
    <source>
        <dbReference type="ARBA" id="ARBA00008639"/>
    </source>
</evidence>
<dbReference type="PANTHER" id="PTHR43780:SF2">
    <property type="entry name" value="1-AMINOCYCLOPROPANE-1-CARBOXYLATE DEAMINASE-RELATED"/>
    <property type="match status" value="1"/>
</dbReference>
<dbReference type="PIRSF" id="PIRSF006278">
    <property type="entry name" value="ACCD_DCysDesulf"/>
    <property type="match status" value="1"/>
</dbReference>
<dbReference type="OrthoDB" id="9801249at2"/>
<dbReference type="InterPro" id="IPR027278">
    <property type="entry name" value="ACCD_DCysDesulf"/>
</dbReference>
<dbReference type="Gene3D" id="3.40.50.1100">
    <property type="match status" value="2"/>
</dbReference>
<sequence length="301" mass="33649">MEEAPLQKLEDELLQEKGVELWVKREDLLHPHISGNKWRKLKYNLQEAKRQGHHTLLTFGGAYSNHISATAAAGKEYGFKTIGIIRGEEHLPLNPTLLFATSCGMQLHYISREKYKSKAEPDFLEELQQQFGNLYLLPEGGTNLLAVKGCTEIVQDIDLKYDYLCCAMGTGGTLAGIVAGLAGERQVLGFPALKGGEFLRREVEELVQAYSGHAYSNWQLITDYHFGGYAKVKPELLAFMEEFKQKHHIPLEPIYTGKMMYGLFDLIGQGYFARGSRVVAVHTGGLQGNAGFKERLGVQIL</sequence>
<evidence type="ECO:0000256" key="5">
    <source>
        <dbReference type="PIRSR" id="PIRSR006278-2"/>
    </source>
</evidence>
<dbReference type="InterPro" id="IPR001926">
    <property type="entry name" value="TrpB-like_PALP"/>
</dbReference>
<comment type="cofactor">
    <cofactor evidence="1">
        <name>pyridoxal 5'-phosphate</name>
        <dbReference type="ChEBI" id="CHEBI:597326"/>
    </cofactor>
</comment>
<dbReference type="InterPro" id="IPR036052">
    <property type="entry name" value="TrpB-like_PALP_sf"/>
</dbReference>
<feature type="domain" description="Tryptophan synthase beta chain-like PALP" evidence="6">
    <location>
        <begin position="5"/>
        <end position="284"/>
    </location>
</feature>
<keyword evidence="3 5" id="KW-0663">Pyridoxal phosphate</keyword>
<dbReference type="GO" id="GO:0019148">
    <property type="term" value="F:D-cysteine desulfhydrase activity"/>
    <property type="evidence" value="ECO:0007669"/>
    <property type="project" value="TreeGrafter"/>
</dbReference>